<dbReference type="InterPro" id="IPR014710">
    <property type="entry name" value="RmlC-like_jellyroll"/>
</dbReference>
<dbReference type="SMART" id="SM00835">
    <property type="entry name" value="Cupin_1"/>
    <property type="match status" value="2"/>
</dbReference>
<dbReference type="Proteomes" id="UP000467249">
    <property type="component" value="Chromosome"/>
</dbReference>
<feature type="domain" description="Cupin type-1" evidence="1">
    <location>
        <begin position="184"/>
        <end position="326"/>
    </location>
</feature>
<organism evidence="2 3">
    <name type="scientific">Mycolicibacterium anyangense</name>
    <dbReference type="NCBI Taxonomy" id="1431246"/>
    <lineage>
        <taxon>Bacteria</taxon>
        <taxon>Bacillati</taxon>
        <taxon>Actinomycetota</taxon>
        <taxon>Actinomycetes</taxon>
        <taxon>Mycobacteriales</taxon>
        <taxon>Mycobacteriaceae</taxon>
        <taxon>Mycolicibacterium</taxon>
    </lineage>
</organism>
<dbReference type="InterPro" id="IPR050253">
    <property type="entry name" value="Seed_Storage-Functional"/>
</dbReference>
<keyword evidence="3" id="KW-1185">Reference proteome</keyword>
<sequence length="352" mass="39246">MPRSRSSHAVSLTEGEIVEENDLGSIRRVTADNFPILRGLSIKRVVINPGAMRTPHWHANANELTYCVSGTALVSVLDSYSKFSSFVVTEGEMFHIDSGSLHHIENIGEDVAEFIIAFRNERPEDFGLFSAFGAMTDAVLGNTYDLDAADFTKIRRSTTDRLLAKRTGDAVVPSTAYFGDPHKFSLEAQSPAISAAVGSAHLARVQYWPALKDLSMYSLRIREDGMREPHWHPITAEMGYVRSGSARMTVMGPDGELDTWYLNQGDVYFIPRAYPHHIEVIDCPGWHFLIFFDQPMPGDIGYRASISAYSREVLAATFNVHIDDLPNFPFTNTDPLIVTRNNPVDEHALGEH</sequence>
<protein>
    <submittedName>
        <fullName evidence="2">Cupin</fullName>
    </submittedName>
</protein>
<dbReference type="Pfam" id="PF00190">
    <property type="entry name" value="Cupin_1"/>
    <property type="match status" value="2"/>
</dbReference>
<proteinExistence type="predicted"/>
<dbReference type="KEGG" id="many:MANY_42330"/>
<dbReference type="PANTHER" id="PTHR31189:SF2">
    <property type="entry name" value="RMLC-LIKE CUPINS SUPERFAMILY PROTEIN"/>
    <property type="match status" value="1"/>
</dbReference>
<dbReference type="InterPro" id="IPR006045">
    <property type="entry name" value="Cupin_1"/>
</dbReference>
<reference evidence="2 3" key="1">
    <citation type="journal article" date="2019" name="Emerg. Microbes Infect.">
        <title>Comprehensive subspecies identification of 175 nontuberculous mycobacteria species based on 7547 genomic profiles.</title>
        <authorList>
            <person name="Matsumoto Y."/>
            <person name="Kinjo T."/>
            <person name="Motooka D."/>
            <person name="Nabeya D."/>
            <person name="Jung N."/>
            <person name="Uechi K."/>
            <person name="Horii T."/>
            <person name="Iida T."/>
            <person name="Fujita J."/>
            <person name="Nakamura S."/>
        </authorList>
    </citation>
    <scope>NUCLEOTIDE SEQUENCE [LARGE SCALE GENOMIC DNA]</scope>
    <source>
        <strain evidence="2 3">JCM 30275</strain>
    </source>
</reference>
<evidence type="ECO:0000313" key="2">
    <source>
        <dbReference type="EMBL" id="BBZ78896.1"/>
    </source>
</evidence>
<evidence type="ECO:0000259" key="1">
    <source>
        <dbReference type="SMART" id="SM00835"/>
    </source>
</evidence>
<name>A0A6N4WA77_9MYCO</name>
<dbReference type="CDD" id="cd20306">
    <property type="entry name" value="cupin_OxDC-like"/>
    <property type="match status" value="2"/>
</dbReference>
<dbReference type="AlphaFoldDB" id="A0A6N4WA77"/>
<dbReference type="Gene3D" id="2.60.120.10">
    <property type="entry name" value="Jelly Rolls"/>
    <property type="match status" value="2"/>
</dbReference>
<feature type="domain" description="Cupin type-1" evidence="1">
    <location>
        <begin position="10"/>
        <end position="152"/>
    </location>
</feature>
<dbReference type="SUPFAM" id="SSF51182">
    <property type="entry name" value="RmlC-like cupins"/>
    <property type="match status" value="2"/>
</dbReference>
<dbReference type="InterPro" id="IPR011051">
    <property type="entry name" value="RmlC_Cupin_sf"/>
</dbReference>
<dbReference type="EMBL" id="AP022620">
    <property type="protein sequence ID" value="BBZ78896.1"/>
    <property type="molecule type" value="Genomic_DNA"/>
</dbReference>
<dbReference type="RefSeq" id="WP_163805969.1">
    <property type="nucleotide sequence ID" value="NZ_AP022620.1"/>
</dbReference>
<gene>
    <name evidence="2" type="ORF">MANY_42330</name>
</gene>
<evidence type="ECO:0000313" key="3">
    <source>
        <dbReference type="Proteomes" id="UP000467249"/>
    </source>
</evidence>
<dbReference type="PANTHER" id="PTHR31189">
    <property type="entry name" value="OS03G0336100 PROTEIN-RELATED"/>
    <property type="match status" value="1"/>
</dbReference>
<accession>A0A6N4WA77</accession>